<protein>
    <submittedName>
        <fullName evidence="1">Uncharacterized protein</fullName>
    </submittedName>
</protein>
<gene>
    <name evidence="1" type="ORF">BDN72DRAFT_522668</name>
</gene>
<name>A0ACD3AZN7_9AGAR</name>
<evidence type="ECO:0000313" key="1">
    <source>
        <dbReference type="EMBL" id="TFK70774.1"/>
    </source>
</evidence>
<dbReference type="EMBL" id="ML208308">
    <property type="protein sequence ID" value="TFK70774.1"/>
    <property type="molecule type" value="Genomic_DNA"/>
</dbReference>
<reference evidence="1 2" key="1">
    <citation type="journal article" date="2019" name="Nat. Ecol. Evol.">
        <title>Megaphylogeny resolves global patterns of mushroom evolution.</title>
        <authorList>
            <person name="Varga T."/>
            <person name="Krizsan K."/>
            <person name="Foldi C."/>
            <person name="Dima B."/>
            <person name="Sanchez-Garcia M."/>
            <person name="Sanchez-Ramirez S."/>
            <person name="Szollosi G.J."/>
            <person name="Szarkandi J.G."/>
            <person name="Papp V."/>
            <person name="Albert L."/>
            <person name="Andreopoulos W."/>
            <person name="Angelini C."/>
            <person name="Antonin V."/>
            <person name="Barry K.W."/>
            <person name="Bougher N.L."/>
            <person name="Buchanan P."/>
            <person name="Buyck B."/>
            <person name="Bense V."/>
            <person name="Catcheside P."/>
            <person name="Chovatia M."/>
            <person name="Cooper J."/>
            <person name="Damon W."/>
            <person name="Desjardin D."/>
            <person name="Finy P."/>
            <person name="Geml J."/>
            <person name="Haridas S."/>
            <person name="Hughes K."/>
            <person name="Justo A."/>
            <person name="Karasinski D."/>
            <person name="Kautmanova I."/>
            <person name="Kiss B."/>
            <person name="Kocsube S."/>
            <person name="Kotiranta H."/>
            <person name="LaButti K.M."/>
            <person name="Lechner B.E."/>
            <person name="Liimatainen K."/>
            <person name="Lipzen A."/>
            <person name="Lukacs Z."/>
            <person name="Mihaltcheva S."/>
            <person name="Morgado L.N."/>
            <person name="Niskanen T."/>
            <person name="Noordeloos M.E."/>
            <person name="Ohm R.A."/>
            <person name="Ortiz-Santana B."/>
            <person name="Ovrebo C."/>
            <person name="Racz N."/>
            <person name="Riley R."/>
            <person name="Savchenko A."/>
            <person name="Shiryaev A."/>
            <person name="Soop K."/>
            <person name="Spirin V."/>
            <person name="Szebenyi C."/>
            <person name="Tomsovsky M."/>
            <person name="Tulloss R.E."/>
            <person name="Uehling J."/>
            <person name="Grigoriev I.V."/>
            <person name="Vagvolgyi C."/>
            <person name="Papp T."/>
            <person name="Martin F.M."/>
            <person name="Miettinen O."/>
            <person name="Hibbett D.S."/>
            <person name="Nagy L.G."/>
        </authorList>
    </citation>
    <scope>NUCLEOTIDE SEQUENCE [LARGE SCALE GENOMIC DNA]</scope>
    <source>
        <strain evidence="1 2">NL-1719</strain>
    </source>
</reference>
<proteinExistence type="predicted"/>
<keyword evidence="2" id="KW-1185">Reference proteome</keyword>
<dbReference type="Proteomes" id="UP000308600">
    <property type="component" value="Unassembled WGS sequence"/>
</dbReference>
<accession>A0ACD3AZN7</accession>
<sequence length="245" mass="27795">MGRNYFRDAVDFTRGALRKRRLEDIEHEQSREEAWALKVTRDQLQALHQSFASVKVEFSDLDGQRWTESTLRTRSQQTHMNALRARAFTEGSLPPPSKNGGFAVLSNADLASFSPDETIRASGQRRRPRVFERCPPSISTSPTFTTPSRRSAFPSSQEPVFTLFSESMEDEIEKVDADGPNQPEGSKPSIDAIEDEFLSSLEPLILTEISDEDDDDDDPFLSLDEFPLPVTEFGYDLDLDEELWQ</sequence>
<evidence type="ECO:0000313" key="2">
    <source>
        <dbReference type="Proteomes" id="UP000308600"/>
    </source>
</evidence>
<organism evidence="1 2">
    <name type="scientific">Pluteus cervinus</name>
    <dbReference type="NCBI Taxonomy" id="181527"/>
    <lineage>
        <taxon>Eukaryota</taxon>
        <taxon>Fungi</taxon>
        <taxon>Dikarya</taxon>
        <taxon>Basidiomycota</taxon>
        <taxon>Agaricomycotina</taxon>
        <taxon>Agaricomycetes</taxon>
        <taxon>Agaricomycetidae</taxon>
        <taxon>Agaricales</taxon>
        <taxon>Pluteineae</taxon>
        <taxon>Pluteaceae</taxon>
        <taxon>Pluteus</taxon>
    </lineage>
</organism>